<comment type="caution">
    <text evidence="3">The sequence shown here is derived from an EMBL/GenBank/DDBJ whole genome shotgun (WGS) entry which is preliminary data.</text>
</comment>
<dbReference type="Pfam" id="PF20681">
    <property type="entry name" value="DUF6818"/>
    <property type="match status" value="1"/>
</dbReference>
<protein>
    <recommendedName>
        <fullName evidence="2">DUF6818 domain-containing protein</fullName>
    </recommendedName>
</protein>
<evidence type="ECO:0000256" key="1">
    <source>
        <dbReference type="SAM" id="MobiDB-lite"/>
    </source>
</evidence>
<dbReference type="InterPro" id="IPR049203">
    <property type="entry name" value="DUF6818"/>
</dbReference>
<proteinExistence type="predicted"/>
<evidence type="ECO:0000313" key="3">
    <source>
        <dbReference type="EMBL" id="CDO77118.1"/>
    </source>
</evidence>
<dbReference type="HOGENOM" id="CLU_1262112_0_0_1"/>
<dbReference type="Proteomes" id="UP000029665">
    <property type="component" value="Unassembled WGS sequence"/>
</dbReference>
<reference evidence="3" key="1">
    <citation type="submission" date="2014-01" db="EMBL/GenBank/DDBJ databases">
        <title>The genome of the white-rot fungus Pycnoporus cinnabarinus: a basidiomycete model with a versatile arsenal for lignocellulosic biomass breakdown.</title>
        <authorList>
            <person name="Levasseur A."/>
            <person name="Lomascolo A."/>
            <person name="Ruiz-Duenas F.J."/>
            <person name="Uzan E."/>
            <person name="Piumi F."/>
            <person name="Kues U."/>
            <person name="Ram A.F.J."/>
            <person name="Murat C."/>
            <person name="Haon M."/>
            <person name="Benoit I."/>
            <person name="Arfi Y."/>
            <person name="Chevret D."/>
            <person name="Drula E."/>
            <person name="Kwon M.J."/>
            <person name="Gouret P."/>
            <person name="Lesage-Meessen L."/>
            <person name="Lombard V."/>
            <person name="Mariette J."/>
            <person name="Noirot C."/>
            <person name="Park J."/>
            <person name="Patyshakuliyeva A."/>
            <person name="Wieneger R.A.B."/>
            <person name="Wosten H.A.B."/>
            <person name="Martin F."/>
            <person name="Coutinho P.M."/>
            <person name="de Vries R."/>
            <person name="Martinez A.T."/>
            <person name="Klopp C."/>
            <person name="Pontarotti P."/>
            <person name="Henrissat B."/>
            <person name="Record E."/>
        </authorList>
    </citation>
    <scope>NUCLEOTIDE SEQUENCE [LARGE SCALE GENOMIC DNA]</scope>
    <source>
        <strain evidence="3">BRFM137</strain>
    </source>
</reference>
<name>A0A060SX61_PYCCI</name>
<feature type="compositionally biased region" description="Polar residues" evidence="1">
    <location>
        <begin position="179"/>
        <end position="188"/>
    </location>
</feature>
<feature type="compositionally biased region" description="Low complexity" evidence="1">
    <location>
        <begin position="49"/>
        <end position="64"/>
    </location>
</feature>
<sequence length="219" mass="23808">MVTSRVQPSPPFLREEHSSDEDISILPSLPSRETNVYAKGKRRAAEPEQGASGSKKAKVSSQAGRSRAVAKSGTAGKQGGRSRGSSNYTDDDLAALLKYVRLVLPIGQQAWQKVAEKFNKWALKHGRPKREMKPLKAKYDNIVRIGSDKPTGATEVPWYIEEALMIETLVNEKSHTQEFNDSDCSNGGENRDGEGGTADEGDADKAGLTSAKDHKGHCI</sequence>
<feature type="region of interest" description="Disordered" evidence="1">
    <location>
        <begin position="175"/>
        <end position="219"/>
    </location>
</feature>
<dbReference type="AlphaFoldDB" id="A0A060SX61"/>
<organism evidence="3 4">
    <name type="scientific">Pycnoporus cinnabarinus</name>
    <name type="common">Cinnabar-red polypore</name>
    <name type="synonym">Trametes cinnabarina</name>
    <dbReference type="NCBI Taxonomy" id="5643"/>
    <lineage>
        <taxon>Eukaryota</taxon>
        <taxon>Fungi</taxon>
        <taxon>Dikarya</taxon>
        <taxon>Basidiomycota</taxon>
        <taxon>Agaricomycotina</taxon>
        <taxon>Agaricomycetes</taxon>
        <taxon>Polyporales</taxon>
        <taxon>Polyporaceae</taxon>
        <taxon>Trametes</taxon>
    </lineage>
</organism>
<dbReference type="PANTHER" id="PTHR34409">
    <property type="entry name" value="SET DOMAIN-CONTAINING PROTEIN"/>
    <property type="match status" value="1"/>
</dbReference>
<dbReference type="STRING" id="5643.A0A060SX61"/>
<dbReference type="OrthoDB" id="2758145at2759"/>
<evidence type="ECO:0000313" key="4">
    <source>
        <dbReference type="Proteomes" id="UP000029665"/>
    </source>
</evidence>
<evidence type="ECO:0000259" key="2">
    <source>
        <dbReference type="Pfam" id="PF20681"/>
    </source>
</evidence>
<feature type="region of interest" description="Disordered" evidence="1">
    <location>
        <begin position="1"/>
        <end position="88"/>
    </location>
</feature>
<dbReference type="PANTHER" id="PTHR34409:SF1">
    <property type="entry name" value="MYB-LIKE DOMAIN-CONTAINING PROTEIN"/>
    <property type="match status" value="1"/>
</dbReference>
<accession>A0A060SX61</accession>
<feature type="domain" description="DUF6818" evidence="2">
    <location>
        <begin position="105"/>
        <end position="183"/>
    </location>
</feature>
<keyword evidence="4" id="KW-1185">Reference proteome</keyword>
<dbReference type="EMBL" id="CCBP010000441">
    <property type="protein sequence ID" value="CDO77118.1"/>
    <property type="molecule type" value="Genomic_DNA"/>
</dbReference>
<gene>
    <name evidence="3" type="ORF">BN946_scf184592.g14</name>
</gene>